<accession>A0A146KIS0</accession>
<dbReference type="AlphaFoldDB" id="A0A146KIS0"/>
<keyword evidence="1" id="KW-0433">Leucine-rich repeat</keyword>
<gene>
    <name evidence="3" type="ORF">TPC1_11951</name>
</gene>
<dbReference type="InterPro" id="IPR001611">
    <property type="entry name" value="Leu-rich_rpt"/>
</dbReference>
<dbReference type="PANTHER" id="PTHR18849">
    <property type="entry name" value="LEUCINE RICH REPEAT PROTEIN"/>
    <property type="match status" value="1"/>
</dbReference>
<organism evidence="3">
    <name type="scientific">Trepomonas sp. PC1</name>
    <dbReference type="NCBI Taxonomy" id="1076344"/>
    <lineage>
        <taxon>Eukaryota</taxon>
        <taxon>Metamonada</taxon>
        <taxon>Diplomonadida</taxon>
        <taxon>Hexamitidae</taxon>
        <taxon>Hexamitinae</taxon>
        <taxon>Trepomonas</taxon>
    </lineage>
</organism>
<sequence>MKLIDKINEQLEKNKHISEKTLKNVQFDHKNIVFLDGIQQFPFITDICLQHNQIMDISALSQLQYIKKLNLSFNAISDINPIQNLQFLITLKLQKNKISDIQQLRYLQNLKYLDNCNLQDNTVVNQPGFKEYCLINLYNIGVLNFFSPSDDHLELWQCDTEVCKQKTLQLFQTFYNQQTNTLNISKNAKYCIDFAFFAVFPELRELLVSDVKTFLNIDILLRKPINSLRLIQIKIPLFKYQETFQLVKLQLDSMILVNLTFLMMFPFLEKLIINGCVLDSINGIKFCGQLNYLLLTSNSQLDLTELASCQNLKYLSVNRVKSPNFDFLSALQLEDLSLSDITIKKLPQMNCQSLSCVDFNSCSLKTIKQLQNCTKLSQVFLIDLKISETDELEFLLQNFKLHDLVIRKCFALSNEKLQFVNNFADQIHIDPKIEAQKLLQQNPFVRFPLRKERNGLLQQNRKLQLQFDHVTINNKVKIQIIEQIENLRASQVVGLRLILDFYQ</sequence>
<dbReference type="PROSITE" id="PS51450">
    <property type="entry name" value="LRR"/>
    <property type="match status" value="2"/>
</dbReference>
<dbReference type="SUPFAM" id="SSF52075">
    <property type="entry name" value="Outer arm dynein light chain 1"/>
    <property type="match status" value="1"/>
</dbReference>
<dbReference type="InterPro" id="IPR032675">
    <property type="entry name" value="LRR_dom_sf"/>
</dbReference>
<dbReference type="EMBL" id="GDID01001457">
    <property type="protein sequence ID" value="JAP95149.1"/>
    <property type="molecule type" value="Transcribed_RNA"/>
</dbReference>
<dbReference type="Gene3D" id="3.80.10.10">
    <property type="entry name" value="Ribonuclease Inhibitor"/>
    <property type="match status" value="2"/>
</dbReference>
<keyword evidence="2" id="KW-0677">Repeat</keyword>
<evidence type="ECO:0000256" key="1">
    <source>
        <dbReference type="ARBA" id="ARBA00022614"/>
    </source>
</evidence>
<evidence type="ECO:0000256" key="2">
    <source>
        <dbReference type="ARBA" id="ARBA00022737"/>
    </source>
</evidence>
<protein>
    <submittedName>
        <fullName evidence="3">Leucine rich repeats-containing protein</fullName>
    </submittedName>
</protein>
<evidence type="ECO:0000313" key="3">
    <source>
        <dbReference type="EMBL" id="JAP95149.1"/>
    </source>
</evidence>
<dbReference type="SUPFAM" id="SSF52058">
    <property type="entry name" value="L domain-like"/>
    <property type="match status" value="1"/>
</dbReference>
<name>A0A146KIS0_9EUKA</name>
<reference evidence="3" key="1">
    <citation type="submission" date="2015-07" db="EMBL/GenBank/DDBJ databases">
        <title>Adaptation to a free-living lifestyle via gene acquisitions in the diplomonad Trepomonas sp. PC1.</title>
        <authorList>
            <person name="Xu F."/>
            <person name="Jerlstrom-Hultqvist J."/>
            <person name="Kolisko M."/>
            <person name="Simpson A.G.B."/>
            <person name="Roger A.J."/>
            <person name="Svard S.G."/>
            <person name="Andersson J.O."/>
        </authorList>
    </citation>
    <scope>NUCLEOTIDE SEQUENCE</scope>
    <source>
        <strain evidence="3">PC1</strain>
    </source>
</reference>
<dbReference type="PANTHER" id="PTHR18849:SF0">
    <property type="entry name" value="CILIA- AND FLAGELLA-ASSOCIATED PROTEIN 410-RELATED"/>
    <property type="match status" value="1"/>
</dbReference>
<proteinExistence type="predicted"/>